<reference evidence="1 2" key="1">
    <citation type="submission" date="2018-06" db="EMBL/GenBank/DDBJ databases">
        <title>Genomic Encyclopedia of Type Strains, Phase IV (KMG-IV): sequencing the most valuable type-strain genomes for metagenomic binning, comparative biology and taxonomic classification.</title>
        <authorList>
            <person name="Goeker M."/>
        </authorList>
    </citation>
    <scope>NUCLEOTIDE SEQUENCE [LARGE SCALE GENOMIC DNA]</scope>
    <source>
        <strain evidence="1 2">DSM 15140</strain>
    </source>
</reference>
<dbReference type="InterPro" id="IPR049298">
    <property type="entry name" value="Gp22-like"/>
</dbReference>
<dbReference type="Pfam" id="PF21567">
    <property type="entry name" value="Gp22"/>
    <property type="match status" value="1"/>
</dbReference>
<protein>
    <submittedName>
        <fullName evidence="1">Uncharacterized protein</fullName>
    </submittedName>
</protein>
<dbReference type="Gene3D" id="2.60.40.2980">
    <property type="match status" value="1"/>
</dbReference>
<dbReference type="InterPro" id="IPR049300">
    <property type="entry name" value="Gp22-like_sf"/>
</dbReference>
<keyword evidence="2" id="KW-1185">Reference proteome</keyword>
<sequence length="121" mass="13835">MVGIDVDTTNNEVAVSDGYIYKGGEKHFIEGIYFNLDTDKQFEVVYDLYITINSNNDFIYELEKTYLDEGAMPCYTGDNKLFLTFVSVKLGIDGSFFEGHVTKIVDSEEMVENQEDKPETR</sequence>
<dbReference type="AlphaFoldDB" id="A0A366DS52"/>
<name>A0A366DS52_9BACI</name>
<comment type="caution">
    <text evidence="1">The sequence shown here is derived from an EMBL/GenBank/DDBJ whole genome shotgun (WGS) entry which is preliminary data.</text>
</comment>
<evidence type="ECO:0000313" key="2">
    <source>
        <dbReference type="Proteomes" id="UP000252254"/>
    </source>
</evidence>
<dbReference type="Proteomes" id="UP000252254">
    <property type="component" value="Unassembled WGS sequence"/>
</dbReference>
<proteinExistence type="predicted"/>
<gene>
    <name evidence="1" type="ORF">DES48_11537</name>
</gene>
<dbReference type="EMBL" id="QNRI01000015">
    <property type="protein sequence ID" value="RBO92299.1"/>
    <property type="molecule type" value="Genomic_DNA"/>
</dbReference>
<evidence type="ECO:0000313" key="1">
    <source>
        <dbReference type="EMBL" id="RBO92299.1"/>
    </source>
</evidence>
<organism evidence="1 2">
    <name type="scientific">Paraliobacillus ryukyuensis</name>
    <dbReference type="NCBI Taxonomy" id="200904"/>
    <lineage>
        <taxon>Bacteria</taxon>
        <taxon>Bacillati</taxon>
        <taxon>Bacillota</taxon>
        <taxon>Bacilli</taxon>
        <taxon>Bacillales</taxon>
        <taxon>Bacillaceae</taxon>
        <taxon>Paraliobacillus</taxon>
    </lineage>
</organism>
<accession>A0A366DS52</accession>